<accession>A0A1B7P1G3</accession>
<comment type="caution">
    <text evidence="1">The sequence shown here is derived from an EMBL/GenBank/DDBJ whole genome shotgun (WGS) entry which is preliminary data.</text>
</comment>
<protein>
    <submittedName>
        <fullName evidence="1">Uncharacterized protein</fullName>
    </submittedName>
</protein>
<dbReference type="Proteomes" id="UP000091918">
    <property type="component" value="Unassembled WGS sequence"/>
</dbReference>
<keyword evidence="2" id="KW-1185">Reference proteome</keyword>
<proteinExistence type="predicted"/>
<organism evidence="1 2">
    <name type="scientific">Emergomyces africanus</name>
    <dbReference type="NCBI Taxonomy" id="1955775"/>
    <lineage>
        <taxon>Eukaryota</taxon>
        <taxon>Fungi</taxon>
        <taxon>Dikarya</taxon>
        <taxon>Ascomycota</taxon>
        <taxon>Pezizomycotina</taxon>
        <taxon>Eurotiomycetes</taxon>
        <taxon>Eurotiomycetidae</taxon>
        <taxon>Onygenales</taxon>
        <taxon>Ajellomycetaceae</taxon>
        <taxon>Emergomyces</taxon>
    </lineage>
</organism>
<dbReference type="EMBL" id="LGUA01000244">
    <property type="protein sequence ID" value="OAX82873.1"/>
    <property type="molecule type" value="Genomic_DNA"/>
</dbReference>
<evidence type="ECO:0000313" key="1">
    <source>
        <dbReference type="EMBL" id="OAX82873.1"/>
    </source>
</evidence>
<sequence>MHITDQPRFAKVETYTWALKKAFRRVNHDKSIDPLDWVLLNGEEPRPTGSDSDPTRDTMDLTQLLVKHGLIARRRSPLRIVPIFFNHARSKLKVNHRCDLENNMRIPDNQGMECAVEQFPT</sequence>
<reference evidence="1 2" key="1">
    <citation type="submission" date="2015-07" db="EMBL/GenBank/DDBJ databases">
        <title>Emmonsia species relationships and genome sequence.</title>
        <authorList>
            <person name="Cuomo C.A."/>
            <person name="Schwartz I.S."/>
            <person name="Kenyon C."/>
            <person name="de Hoog G.S."/>
            <person name="Govender N.P."/>
            <person name="Botha A."/>
            <person name="Moreno L."/>
            <person name="de Vries M."/>
            <person name="Munoz J.F."/>
            <person name="Stielow J.B."/>
        </authorList>
    </citation>
    <scope>NUCLEOTIDE SEQUENCE [LARGE SCALE GENOMIC DNA]</scope>
    <source>
        <strain evidence="1 2">CBS 136260</strain>
    </source>
</reference>
<dbReference type="AlphaFoldDB" id="A0A1B7P1G3"/>
<evidence type="ECO:0000313" key="2">
    <source>
        <dbReference type="Proteomes" id="UP000091918"/>
    </source>
</evidence>
<gene>
    <name evidence="1" type="ORF">ACJ72_02770</name>
</gene>
<name>A0A1B7P1G3_9EURO</name>